<protein>
    <submittedName>
        <fullName evidence="1">Uncharacterized protein</fullName>
    </submittedName>
</protein>
<comment type="caution">
    <text evidence="1">The sequence shown here is derived from an EMBL/GenBank/DDBJ whole genome shotgun (WGS) entry which is preliminary data.</text>
</comment>
<accession>A0A0F9JQF7</accession>
<gene>
    <name evidence="1" type="ORF">LCGC14_1423560</name>
</gene>
<proteinExistence type="predicted"/>
<evidence type="ECO:0000313" key="1">
    <source>
        <dbReference type="EMBL" id="KKM72129.1"/>
    </source>
</evidence>
<sequence length="274" mass="29432">MPDGSTYGNLLLPSGFQHIQRFGPSQSALAQFLYPAAWRDVVFHYDDFTGPALNTHLWTADGVNGTDFDPPATQLVNGVAQCSVNNVAQDQNSIRSDAVWLGDNNCGVEVRWKIDNIDTLLFEIGFNDPLSAYGTTDDGAIDNHDTPTIGNGATDVAIVSRDSGATLTTMQLLTDGSTGSMNTTGTNLGTRTPTNAQYQTVRVQLTQTASAVAATHAYVFDQNGALQEEAQHGDVLASQIKADVLMEARLYVEALTTAARVCDVDMIAIWQDRA</sequence>
<reference evidence="1" key="1">
    <citation type="journal article" date="2015" name="Nature">
        <title>Complex archaea that bridge the gap between prokaryotes and eukaryotes.</title>
        <authorList>
            <person name="Spang A."/>
            <person name="Saw J.H."/>
            <person name="Jorgensen S.L."/>
            <person name="Zaremba-Niedzwiedzka K."/>
            <person name="Martijn J."/>
            <person name="Lind A.E."/>
            <person name="van Eijk R."/>
            <person name="Schleper C."/>
            <person name="Guy L."/>
            <person name="Ettema T.J."/>
        </authorList>
    </citation>
    <scope>NUCLEOTIDE SEQUENCE</scope>
</reference>
<dbReference type="AlphaFoldDB" id="A0A0F9JQF7"/>
<dbReference type="EMBL" id="LAZR01009524">
    <property type="protein sequence ID" value="KKM72129.1"/>
    <property type="molecule type" value="Genomic_DNA"/>
</dbReference>
<name>A0A0F9JQF7_9ZZZZ</name>
<organism evidence="1">
    <name type="scientific">marine sediment metagenome</name>
    <dbReference type="NCBI Taxonomy" id="412755"/>
    <lineage>
        <taxon>unclassified sequences</taxon>
        <taxon>metagenomes</taxon>
        <taxon>ecological metagenomes</taxon>
    </lineage>
</organism>